<dbReference type="PANTHER" id="PTHR33116:SF86">
    <property type="entry name" value="REVERSE TRANSCRIPTASE DOMAIN-CONTAINING PROTEIN"/>
    <property type="match status" value="1"/>
</dbReference>
<dbReference type="InterPro" id="IPR000477">
    <property type="entry name" value="RT_dom"/>
</dbReference>
<proteinExistence type="predicted"/>
<dbReference type="SUPFAM" id="SSF56219">
    <property type="entry name" value="DNase I-like"/>
    <property type="match status" value="1"/>
</dbReference>
<dbReference type="EMBL" id="UZAU01000814">
    <property type="status" value="NOT_ANNOTATED_CDS"/>
    <property type="molecule type" value="Genomic_DNA"/>
</dbReference>
<dbReference type="Gene3D" id="3.60.10.10">
    <property type="entry name" value="Endonuclease/exonuclease/phosphatase"/>
    <property type="match status" value="1"/>
</dbReference>
<evidence type="ECO:0000259" key="2">
    <source>
        <dbReference type="PROSITE" id="PS50878"/>
    </source>
</evidence>
<dbReference type="Gramene" id="evm.model.10.1016">
    <property type="protein sequence ID" value="cds.evm.model.10.1016"/>
    <property type="gene ID" value="evm.TU.10.1016"/>
</dbReference>
<evidence type="ECO:0000256" key="1">
    <source>
        <dbReference type="SAM" id="Phobius"/>
    </source>
</evidence>
<dbReference type="PANTHER" id="PTHR33116">
    <property type="entry name" value="REVERSE TRANSCRIPTASE ZINC-BINDING DOMAIN-CONTAINING PROTEIN-RELATED-RELATED"/>
    <property type="match status" value="1"/>
</dbReference>
<organism evidence="3 4">
    <name type="scientific">Cannabis sativa</name>
    <name type="common">Hemp</name>
    <name type="synonym">Marijuana</name>
    <dbReference type="NCBI Taxonomy" id="3483"/>
    <lineage>
        <taxon>Eukaryota</taxon>
        <taxon>Viridiplantae</taxon>
        <taxon>Streptophyta</taxon>
        <taxon>Embryophyta</taxon>
        <taxon>Tracheophyta</taxon>
        <taxon>Spermatophyta</taxon>
        <taxon>Magnoliopsida</taxon>
        <taxon>eudicotyledons</taxon>
        <taxon>Gunneridae</taxon>
        <taxon>Pentapetalae</taxon>
        <taxon>rosids</taxon>
        <taxon>fabids</taxon>
        <taxon>Rosales</taxon>
        <taxon>Cannabaceae</taxon>
        <taxon>Cannabis</taxon>
    </lineage>
</organism>
<dbReference type="InterPro" id="IPR043502">
    <property type="entry name" value="DNA/RNA_pol_sf"/>
</dbReference>
<dbReference type="InterPro" id="IPR002156">
    <property type="entry name" value="RNaseH_domain"/>
</dbReference>
<name>A0A803QI38_CANSA</name>
<dbReference type="PROSITE" id="PS50878">
    <property type="entry name" value="RT_POL"/>
    <property type="match status" value="1"/>
</dbReference>
<accession>A0A803QI38</accession>
<dbReference type="SUPFAM" id="SSF56672">
    <property type="entry name" value="DNA/RNA polymerases"/>
    <property type="match status" value="1"/>
</dbReference>
<dbReference type="InterPro" id="IPR025558">
    <property type="entry name" value="DUF4283"/>
</dbReference>
<dbReference type="InterPro" id="IPR036397">
    <property type="entry name" value="RNaseH_sf"/>
</dbReference>
<dbReference type="EnsemblPlants" id="evm.model.10.1016">
    <property type="protein sequence ID" value="cds.evm.model.10.1016"/>
    <property type="gene ID" value="evm.TU.10.1016"/>
</dbReference>
<feature type="transmembrane region" description="Helical" evidence="1">
    <location>
        <begin position="56"/>
        <end position="80"/>
    </location>
</feature>
<dbReference type="GO" id="GO:0004523">
    <property type="term" value="F:RNA-DNA hybrid ribonuclease activity"/>
    <property type="evidence" value="ECO:0007669"/>
    <property type="project" value="InterPro"/>
</dbReference>
<keyword evidence="1" id="KW-1133">Transmembrane helix</keyword>
<dbReference type="CDD" id="cd06222">
    <property type="entry name" value="RNase_H_like"/>
    <property type="match status" value="1"/>
</dbReference>
<evidence type="ECO:0000313" key="3">
    <source>
        <dbReference type="EnsemblPlants" id="cds.evm.model.10.1016"/>
    </source>
</evidence>
<dbReference type="Gene3D" id="3.30.420.10">
    <property type="entry name" value="Ribonuclease H-like superfamily/Ribonuclease H"/>
    <property type="match status" value="1"/>
</dbReference>
<dbReference type="InterPro" id="IPR026960">
    <property type="entry name" value="RVT-Znf"/>
</dbReference>
<dbReference type="InterPro" id="IPR025836">
    <property type="entry name" value="Zn_knuckle_CX2CX4HX4C"/>
</dbReference>
<keyword evidence="1" id="KW-0472">Membrane</keyword>
<dbReference type="Pfam" id="PF13966">
    <property type="entry name" value="zf-RVT"/>
    <property type="match status" value="1"/>
</dbReference>
<dbReference type="GO" id="GO:0003676">
    <property type="term" value="F:nucleic acid binding"/>
    <property type="evidence" value="ECO:0007669"/>
    <property type="project" value="InterPro"/>
</dbReference>
<dbReference type="Pfam" id="PF00078">
    <property type="entry name" value="RVT_1"/>
    <property type="match status" value="1"/>
</dbReference>
<dbReference type="Proteomes" id="UP000596661">
    <property type="component" value="Unassembled WGS sequence"/>
</dbReference>
<dbReference type="CDD" id="cd01650">
    <property type="entry name" value="RT_nLTR_like"/>
    <property type="match status" value="1"/>
</dbReference>
<keyword evidence="4" id="KW-1185">Reference proteome</keyword>
<protein>
    <recommendedName>
        <fullName evidence="2">Reverse transcriptase domain-containing protein</fullName>
    </recommendedName>
</protein>
<keyword evidence="1" id="KW-0812">Transmembrane</keyword>
<dbReference type="InterPro" id="IPR044730">
    <property type="entry name" value="RNase_H-like_dom_plant"/>
</dbReference>
<evidence type="ECO:0000313" key="4">
    <source>
        <dbReference type="Proteomes" id="UP000596661"/>
    </source>
</evidence>
<reference evidence="3" key="1">
    <citation type="submission" date="2021-03" db="UniProtKB">
        <authorList>
            <consortium name="EnsemblPlants"/>
        </authorList>
    </citation>
    <scope>IDENTIFICATION</scope>
</reference>
<dbReference type="Pfam" id="PF14111">
    <property type="entry name" value="DUF4283"/>
    <property type="match status" value="1"/>
</dbReference>
<dbReference type="SUPFAM" id="SSF53098">
    <property type="entry name" value="Ribonuclease H-like"/>
    <property type="match status" value="1"/>
</dbReference>
<sequence length="1765" mass="199387">MPAVVLRSPRMEAIIAPTSYGDPTEIPKGLIWHLQITFFSKPPLSRYFSKVLYLRFWYILRSLLIQLLVPSSFPVIFPLFDFLNLSMDSLALNMSEILNLTDREAVVHDLEEDTGGVSQPSRTFCLVFRILSPRTIKLEWFEVAMRNAWITRGPLTFSEYGSGMFMVEFHYEGDMRRVLEGQPWHFDHCLVTCANPAGLDTLLPNQLRYSPFWIQVHSIPFGQKSLKLAKLIGDEVGDFLEVDKITLLKVSELFLRVRVLIDISKPITRGIMVDFKSIHREKWLTFKYENLPNICFHCGLFDHTLTKCITYLQKCDDRAYPPDVPYKIPLKAPPKSNFKRNPFDLSNSFPLDEPPAQQENVDQSLAAAVSQFLTTEDIGNGSSDAASRGNAATLESMGVDPIQNSTGLTHEGSPLSHGSFHSTVICDLPYTTTHHATVVASECASEGTAEEDATPRTTEKAMGKAVAGAKRTAFLPQTVVVGDSLRNILKRARAGPTIADVSTAINQSLDRRVLQGNPAQKNESHELECPRLFDNAPLLPWLILGDFNDYLSLNDRSSNSNPPSYAMSQFQNFVNKFTLLPLNPIGSKYTWKHGNICERLDWGVINHKWHNNFPHTTLFHLGFYGSDHRVIKITLNDESMMPPKHKRFLFENFWLTEPSFYKTVKESWHHGSPNQIPLTLDSFLLKQQMCVDDIKNWNAGFNSLSRRISTLENSINAIHSNLPLSRAEIQEAAALQSQLDSLLYKDEILWKQRSKIHWLQACDKNTKYFHNKATVRRKTNFIRKLKCEDGRVVTSVDDISREVSSFFKNLFKTQESDDHATQYLLSAINKSLDNGQVQAFDSPFEAYEVKQALFQLSGDKAPGLDGLNPAFYQKNWTTIGPDFTAVILDILNHGKDFSSINETLIVLIPKKSNASSLRDFRPISLCSTIYKVISKMLSNRLKSVLGSLISPFQSAFLSERIIFDNIFIAQEIIHAINHRKHGKFGWVGLKLDMEKAFDRVEWDFILAILNKFKFPLKFINLIHQCISTAKIRFSINGHITSPIHPSRGIRQGDPLSPYLFLLCSEGLTAALRLQELNGSFKGISVARNAPPISHLLFADDTLLFTVASPASCNALKAALTTYHLATGQKVNYSKSSILFSPNTPSSISTYFFDTLGLEPKPFISKYLGVPQCFARSKKSNFDFILQKVSSQLSNWNSKLFSKAGKEVLLKAVIQAIPSYTMSCFKLPASTCHKIERLMAQFWWGSMGKGSKIHWKNWRSLCSSKFFGGLGFKSLISHNQAMLAKQAWRVLSNPTSLLACILKAKYFKLNNFLEAKLGHTPSYTWSSLIWGRDLLVRGLLWKVGNGCSIRTFQDPWIPGMKYPSLRSSDQPPDDKVSFFIDNSGFWDREKLQQYFDEYSVSTILKIPIGGPQKTDSLIWTQDNSGIFSVKSAYHIANNTSMPPSSSDSSLSKTWWKTLWNLNVQPKIKNFAWRVYHHILPVGLNLFVRKTISQPTCSFCPNPTETVTHALLDCPRASKIWKASPLRSFYLSNRHVDVKEFMIIGFEQLHKDQLVLLVTTLWAIWYSRNKKLFANLDLTPNDTIAWIDSYISDYNAAMAMKNRYSGVLNFPASDRTPKVVPQNQYLLQTDAAINQTQSKMGFGAVLLDWQGKVVAGLSAPVAGNLQPLIAEALSLRASLEWCINIQMPLAVIETDSKLLVDKVLSKKADFSALADVVEDIRCSLSAFPDVHLRHVKRSHNCRAHNLAQRALGQDEECCWNALVPTLC</sequence>
<dbReference type="InterPro" id="IPR036691">
    <property type="entry name" value="Endo/exonu/phosph_ase_sf"/>
</dbReference>
<dbReference type="Pfam" id="PF13456">
    <property type="entry name" value="RVT_3"/>
    <property type="match status" value="1"/>
</dbReference>
<dbReference type="Pfam" id="PF14392">
    <property type="entry name" value="zf-CCHC_4"/>
    <property type="match status" value="1"/>
</dbReference>
<dbReference type="InterPro" id="IPR012337">
    <property type="entry name" value="RNaseH-like_sf"/>
</dbReference>
<feature type="domain" description="Reverse transcriptase" evidence="2">
    <location>
        <begin position="889"/>
        <end position="1155"/>
    </location>
</feature>